<evidence type="ECO:0000256" key="1">
    <source>
        <dbReference type="SAM" id="Phobius"/>
    </source>
</evidence>
<dbReference type="EMBL" id="NHNT01000008">
    <property type="protein sequence ID" value="OUZ38559.1"/>
    <property type="molecule type" value="Genomic_DNA"/>
</dbReference>
<proteinExistence type="predicted"/>
<gene>
    <name evidence="2" type="ORF">CBM15_12470</name>
</gene>
<keyword evidence="3" id="KW-1185">Reference proteome</keyword>
<organism evidence="2 3">
    <name type="scientific">Solibacillus kalamii</name>
    <dbReference type="NCBI Taxonomy" id="1748298"/>
    <lineage>
        <taxon>Bacteria</taxon>
        <taxon>Bacillati</taxon>
        <taxon>Bacillota</taxon>
        <taxon>Bacilli</taxon>
        <taxon>Bacillales</taxon>
        <taxon>Caryophanaceae</taxon>
        <taxon>Solibacillus</taxon>
    </lineage>
</organism>
<keyword evidence="1" id="KW-0812">Transmembrane</keyword>
<reference evidence="2 3" key="1">
    <citation type="journal article" date="2017" name="Int. J. Syst. Evol. Microbiol.">
        <title>Solibacillus kalamii sp. nov., isolated from a high-efficiency particulate arrestance filter system used in the International Space Station.</title>
        <authorList>
            <person name="Checinska Sielaff A."/>
            <person name="Kumar R.M."/>
            <person name="Pal D."/>
            <person name="Mayilraj S."/>
            <person name="Venkateswaran K."/>
        </authorList>
    </citation>
    <scope>NUCLEOTIDE SEQUENCE [LARGE SCALE GENOMIC DNA]</scope>
    <source>
        <strain evidence="2 3">ISSFR-015</strain>
    </source>
</reference>
<feature type="transmembrane region" description="Helical" evidence="1">
    <location>
        <begin position="41"/>
        <end position="66"/>
    </location>
</feature>
<evidence type="ECO:0000313" key="3">
    <source>
        <dbReference type="Proteomes" id="UP000196594"/>
    </source>
</evidence>
<keyword evidence="1" id="KW-1133">Transmembrane helix</keyword>
<name>A0ABX3ZFR8_9BACL</name>
<comment type="caution">
    <text evidence="2">The sequence shown here is derived from an EMBL/GenBank/DDBJ whole genome shotgun (WGS) entry which is preliminary data.</text>
</comment>
<evidence type="ECO:0000313" key="2">
    <source>
        <dbReference type="EMBL" id="OUZ38559.1"/>
    </source>
</evidence>
<sequence length="80" mass="8887">MNNQNSIVGIFLGFLTGVIWLLLSLLGFITDFLVLIGLGGALGNILNILIALIGFLTFIWFGICLFKKAWHHCKWHKPGC</sequence>
<feature type="transmembrane region" description="Helical" evidence="1">
    <location>
        <begin position="7"/>
        <end position="29"/>
    </location>
</feature>
<accession>A0ABX3ZFR8</accession>
<keyword evidence="1" id="KW-0472">Membrane</keyword>
<protein>
    <submittedName>
        <fullName evidence="2">ABC transporter</fullName>
    </submittedName>
</protein>
<dbReference type="RefSeq" id="WP_087617787.1">
    <property type="nucleotide sequence ID" value="NZ_JAFBEY010000006.1"/>
</dbReference>
<dbReference type="Proteomes" id="UP000196594">
    <property type="component" value="Unassembled WGS sequence"/>
</dbReference>